<dbReference type="Proteomes" id="UP001597145">
    <property type="component" value="Unassembled WGS sequence"/>
</dbReference>
<evidence type="ECO:0000313" key="2">
    <source>
        <dbReference type="EMBL" id="MFD1532169.1"/>
    </source>
</evidence>
<proteinExistence type="predicted"/>
<feature type="compositionally biased region" description="Basic residues" evidence="1">
    <location>
        <begin position="35"/>
        <end position="47"/>
    </location>
</feature>
<organism evidence="2 3">
    <name type="scientific">Pseudonocardia aurantiaca</name>
    <dbReference type="NCBI Taxonomy" id="75290"/>
    <lineage>
        <taxon>Bacteria</taxon>
        <taxon>Bacillati</taxon>
        <taxon>Actinomycetota</taxon>
        <taxon>Actinomycetes</taxon>
        <taxon>Pseudonocardiales</taxon>
        <taxon>Pseudonocardiaceae</taxon>
        <taxon>Pseudonocardia</taxon>
    </lineage>
</organism>
<protein>
    <submittedName>
        <fullName evidence="2">Uncharacterized protein</fullName>
    </submittedName>
</protein>
<dbReference type="RefSeq" id="WP_379659891.1">
    <property type="nucleotide sequence ID" value="NZ_JBHUCP010000017.1"/>
</dbReference>
<comment type="caution">
    <text evidence="2">The sequence shown here is derived from an EMBL/GenBank/DDBJ whole genome shotgun (WGS) entry which is preliminary data.</text>
</comment>
<feature type="non-terminal residue" evidence="2">
    <location>
        <position position="67"/>
    </location>
</feature>
<feature type="region of interest" description="Disordered" evidence="1">
    <location>
        <begin position="29"/>
        <end position="67"/>
    </location>
</feature>
<gene>
    <name evidence="2" type="ORF">ACFSCY_22320</name>
</gene>
<evidence type="ECO:0000256" key="1">
    <source>
        <dbReference type="SAM" id="MobiDB-lite"/>
    </source>
</evidence>
<accession>A0ABW4FQE9</accession>
<dbReference type="EMBL" id="JBHUCP010000017">
    <property type="protein sequence ID" value="MFD1532169.1"/>
    <property type="molecule type" value="Genomic_DNA"/>
</dbReference>
<sequence length="67" mass="7197">MDLMTCSVSALAGSAGGAVTGYCTARRVAGGGERRRIRRARRARRAERGRTMRAWPGSAARRPRPPG</sequence>
<name>A0ABW4FQE9_9PSEU</name>
<reference evidence="3" key="1">
    <citation type="journal article" date="2019" name="Int. J. Syst. Evol. Microbiol.">
        <title>The Global Catalogue of Microorganisms (GCM) 10K type strain sequencing project: providing services to taxonomists for standard genome sequencing and annotation.</title>
        <authorList>
            <consortium name="The Broad Institute Genomics Platform"/>
            <consortium name="The Broad Institute Genome Sequencing Center for Infectious Disease"/>
            <person name="Wu L."/>
            <person name="Ma J."/>
        </authorList>
    </citation>
    <scope>NUCLEOTIDE SEQUENCE [LARGE SCALE GENOMIC DNA]</scope>
    <source>
        <strain evidence="3">JCM 12165</strain>
    </source>
</reference>
<keyword evidence="3" id="KW-1185">Reference proteome</keyword>
<evidence type="ECO:0000313" key="3">
    <source>
        <dbReference type="Proteomes" id="UP001597145"/>
    </source>
</evidence>